<dbReference type="Pfam" id="PF02597">
    <property type="entry name" value="ThiS"/>
    <property type="match status" value="1"/>
</dbReference>
<keyword evidence="2" id="KW-1185">Reference proteome</keyword>
<dbReference type="OrthoDB" id="9801945at2"/>
<dbReference type="InterPro" id="IPR012675">
    <property type="entry name" value="Beta-grasp_dom_sf"/>
</dbReference>
<dbReference type="InterPro" id="IPR003749">
    <property type="entry name" value="ThiS/MoaD-like"/>
</dbReference>
<comment type="caution">
    <text evidence="1">The sequence shown here is derived from an EMBL/GenBank/DDBJ whole genome shotgun (WGS) entry which is preliminary data.</text>
</comment>
<evidence type="ECO:0000313" key="1">
    <source>
        <dbReference type="EMBL" id="RIE05748.1"/>
    </source>
</evidence>
<dbReference type="Proteomes" id="UP000266328">
    <property type="component" value="Unassembled WGS sequence"/>
</dbReference>
<protein>
    <recommendedName>
        <fullName evidence="3">MoaD/ThiS family protein</fullName>
    </recommendedName>
</protein>
<dbReference type="AlphaFoldDB" id="A0A398CYZ3"/>
<dbReference type="EMBL" id="QXIS01000033">
    <property type="protein sequence ID" value="RIE05748.1"/>
    <property type="molecule type" value="Genomic_DNA"/>
</dbReference>
<name>A0A398CYZ3_9BACT</name>
<accession>A0A398CYZ3</accession>
<dbReference type="InterPro" id="IPR016155">
    <property type="entry name" value="Mopterin_synth/thiamin_S_b"/>
</dbReference>
<evidence type="ECO:0000313" key="2">
    <source>
        <dbReference type="Proteomes" id="UP000266328"/>
    </source>
</evidence>
<dbReference type="RefSeq" id="WP_119089492.1">
    <property type="nucleotide sequence ID" value="NZ_QXIS01000033.1"/>
</dbReference>
<organism evidence="1 2">
    <name type="scientific">Candidatus Cryosericum terrychapinii</name>
    <dbReference type="NCBI Taxonomy" id="2290919"/>
    <lineage>
        <taxon>Bacteria</taxon>
        <taxon>Pseudomonadati</taxon>
        <taxon>Caldisericota/Cryosericota group</taxon>
        <taxon>Candidatus Cryosericota</taxon>
        <taxon>Candidatus Cryosericia</taxon>
        <taxon>Candidatus Cryosericales</taxon>
        <taxon>Candidatus Cryosericaceae</taxon>
        <taxon>Candidatus Cryosericum</taxon>
    </lineage>
</organism>
<dbReference type="SUPFAM" id="SSF54285">
    <property type="entry name" value="MoaD/ThiS"/>
    <property type="match status" value="1"/>
</dbReference>
<dbReference type="Gene3D" id="3.10.20.30">
    <property type="match status" value="1"/>
</dbReference>
<reference evidence="1 2" key="1">
    <citation type="submission" date="2018-09" db="EMBL/GenBank/DDBJ databases">
        <title>Discovery and Ecogenomic Context for Candidatus Cryosericales, a Global Caldiserica Order Active in Thawing Permafrost.</title>
        <authorList>
            <person name="Martinez M.A."/>
            <person name="Woodcroft B.J."/>
            <person name="Ignacio Espinoza J.C."/>
            <person name="Zayed A."/>
            <person name="Singleton C.M."/>
            <person name="Boyd J."/>
            <person name="Li Y.-F."/>
            <person name="Purvine S."/>
            <person name="Maughan H."/>
            <person name="Hodgkins S.B."/>
            <person name="Anderson D."/>
            <person name="Sederholm M."/>
            <person name="Temperton B."/>
            <person name="Saleska S.R."/>
            <person name="Tyson G.W."/>
            <person name="Rich V.I."/>
        </authorList>
    </citation>
    <scope>NUCLEOTIDE SEQUENCE [LARGE SCALE GENOMIC DNA]</scope>
    <source>
        <strain evidence="1 2">SMC7</strain>
    </source>
</reference>
<evidence type="ECO:0008006" key="3">
    <source>
        <dbReference type="Google" id="ProtNLM"/>
    </source>
</evidence>
<proteinExistence type="predicted"/>
<gene>
    <name evidence="1" type="ORF">SMC7_06245</name>
</gene>
<sequence>MLIKLKLHAIVADQVGDLHEVQVPTGTDVAGLLAALGIDRDRAGFVLVNGQRRPYNTKLQEEDTVFIIPFLGGG</sequence>